<comment type="caution">
    <text evidence="2">The sequence shown here is derived from an EMBL/GenBank/DDBJ whole genome shotgun (WGS) entry which is preliminary data.</text>
</comment>
<evidence type="ECO:0000256" key="1">
    <source>
        <dbReference type="SAM" id="Phobius"/>
    </source>
</evidence>
<sequence>MNKVVVIVIVVVLALALVYLNYRNRRRFSFNENQLRAAIDRVFSESGASVLSQHDFVHKLRQALNCTQKEALYLYGIARKRNMVIAENKEVRPMA</sequence>
<evidence type="ECO:0000313" key="3">
    <source>
        <dbReference type="Proteomes" id="UP000003160"/>
    </source>
</evidence>
<keyword evidence="1" id="KW-0812">Transmembrane</keyword>
<dbReference type="EMBL" id="ACKS01000031">
    <property type="protein sequence ID" value="EFA44864.1"/>
    <property type="molecule type" value="Genomic_DNA"/>
</dbReference>
<protein>
    <submittedName>
        <fullName evidence="2">Uncharacterized protein</fullName>
    </submittedName>
</protein>
<dbReference type="OrthoDB" id="1082979at2"/>
<dbReference type="RefSeq" id="WP_007172774.1">
    <property type="nucleotide sequence ID" value="NZ_GG704780.1"/>
</dbReference>
<proteinExistence type="predicted"/>
<dbReference type="Proteomes" id="UP000003160">
    <property type="component" value="Unassembled WGS sequence"/>
</dbReference>
<evidence type="ECO:0000313" key="2">
    <source>
        <dbReference type="EMBL" id="EFA44864.1"/>
    </source>
</evidence>
<organism evidence="2 3">
    <name type="scientific">Hallella bergensis DSM 17361</name>
    <dbReference type="NCBI Taxonomy" id="585502"/>
    <lineage>
        <taxon>Bacteria</taxon>
        <taxon>Pseudomonadati</taxon>
        <taxon>Bacteroidota</taxon>
        <taxon>Bacteroidia</taxon>
        <taxon>Bacteroidales</taxon>
        <taxon>Prevotellaceae</taxon>
        <taxon>Hallella</taxon>
    </lineage>
</organism>
<keyword evidence="1" id="KW-0472">Membrane</keyword>
<reference evidence="2 3" key="1">
    <citation type="submission" date="2009-10" db="EMBL/GenBank/DDBJ databases">
        <authorList>
            <person name="Qin X."/>
            <person name="Bachman B."/>
            <person name="Battles P."/>
            <person name="Bell A."/>
            <person name="Bess C."/>
            <person name="Bickham C."/>
            <person name="Chaboub L."/>
            <person name="Chen D."/>
            <person name="Coyle M."/>
            <person name="Deiros D.R."/>
            <person name="Dinh H."/>
            <person name="Forbes L."/>
            <person name="Fowler G."/>
            <person name="Francisco L."/>
            <person name="Fu Q."/>
            <person name="Gubbala S."/>
            <person name="Hale W."/>
            <person name="Han Y."/>
            <person name="Hemphill L."/>
            <person name="Highlander S.K."/>
            <person name="Hirani K."/>
            <person name="Hogues M."/>
            <person name="Jackson L."/>
            <person name="Jakkamsetti A."/>
            <person name="Javaid M."/>
            <person name="Jiang H."/>
            <person name="Korchina V."/>
            <person name="Kovar C."/>
            <person name="Lara F."/>
            <person name="Lee S."/>
            <person name="Mata R."/>
            <person name="Mathew T."/>
            <person name="Moen C."/>
            <person name="Morales K."/>
            <person name="Munidasa M."/>
            <person name="Nazareth L."/>
            <person name="Ngo R."/>
            <person name="Nguyen L."/>
            <person name="Okwuonu G."/>
            <person name="Ongeri F."/>
            <person name="Patil S."/>
            <person name="Petrosino J."/>
            <person name="Pham C."/>
            <person name="Pham P."/>
            <person name="Pu L.-L."/>
            <person name="Puazo M."/>
            <person name="Raj R."/>
            <person name="Reid J."/>
            <person name="Rouhana J."/>
            <person name="Saada N."/>
            <person name="Shang Y."/>
            <person name="Simmons D."/>
            <person name="Thornton R."/>
            <person name="Warren J."/>
            <person name="Weissenberger G."/>
            <person name="Zhang J."/>
            <person name="Zhang L."/>
            <person name="Zhou C."/>
            <person name="Zhu D."/>
            <person name="Muzny D."/>
            <person name="Worley K."/>
            <person name="Gibbs R."/>
        </authorList>
    </citation>
    <scope>NUCLEOTIDE SEQUENCE [LARGE SCALE GENOMIC DNA]</scope>
    <source>
        <strain evidence="2 3">DSM 17361</strain>
    </source>
</reference>
<dbReference type="AlphaFoldDB" id="D1PUM5"/>
<gene>
    <name evidence="2" type="ORF">HMPREF0645_0660</name>
</gene>
<keyword evidence="1" id="KW-1133">Transmembrane helix</keyword>
<accession>D1PUM5</accession>
<keyword evidence="3" id="KW-1185">Reference proteome</keyword>
<feature type="transmembrane region" description="Helical" evidence="1">
    <location>
        <begin position="6"/>
        <end position="22"/>
    </location>
</feature>
<dbReference type="HOGENOM" id="CLU_2370463_0_0_10"/>
<name>D1PUM5_9BACT</name>